<name>A0A8J3J8T7_9ACTN</name>
<dbReference type="Proteomes" id="UP000612808">
    <property type="component" value="Unassembled WGS sequence"/>
</dbReference>
<feature type="region of interest" description="Disordered" evidence="1">
    <location>
        <begin position="35"/>
        <end position="60"/>
    </location>
</feature>
<organism evidence="4 5">
    <name type="scientific">Actinocatenispora rupis</name>
    <dbReference type="NCBI Taxonomy" id="519421"/>
    <lineage>
        <taxon>Bacteria</taxon>
        <taxon>Bacillati</taxon>
        <taxon>Actinomycetota</taxon>
        <taxon>Actinomycetes</taxon>
        <taxon>Micromonosporales</taxon>
        <taxon>Micromonosporaceae</taxon>
        <taxon>Actinocatenispora</taxon>
    </lineage>
</organism>
<keyword evidence="2" id="KW-0732">Signal</keyword>
<proteinExistence type="predicted"/>
<feature type="domain" description="DUF732" evidence="3">
    <location>
        <begin position="141"/>
        <end position="211"/>
    </location>
</feature>
<feature type="compositionally biased region" description="Pro residues" evidence="1">
    <location>
        <begin position="41"/>
        <end position="50"/>
    </location>
</feature>
<keyword evidence="5" id="KW-1185">Reference proteome</keyword>
<evidence type="ECO:0000313" key="5">
    <source>
        <dbReference type="Proteomes" id="UP000612808"/>
    </source>
</evidence>
<dbReference type="InterPro" id="IPR007969">
    <property type="entry name" value="DUF732"/>
</dbReference>
<reference evidence="4" key="1">
    <citation type="submission" date="2021-01" db="EMBL/GenBank/DDBJ databases">
        <title>Whole genome shotgun sequence of Actinocatenispora rupis NBRC 107355.</title>
        <authorList>
            <person name="Komaki H."/>
            <person name="Tamura T."/>
        </authorList>
    </citation>
    <scope>NUCLEOTIDE SEQUENCE</scope>
    <source>
        <strain evidence="4">NBRC 107355</strain>
    </source>
</reference>
<feature type="chain" id="PRO_5035327604" description="DUF732 domain-containing protein" evidence="2">
    <location>
        <begin position="37"/>
        <end position="211"/>
    </location>
</feature>
<feature type="signal peptide" evidence="2">
    <location>
        <begin position="1"/>
        <end position="36"/>
    </location>
</feature>
<feature type="domain" description="DUF732" evidence="3">
    <location>
        <begin position="69"/>
        <end position="134"/>
    </location>
</feature>
<dbReference type="EMBL" id="BOMB01000027">
    <property type="protein sequence ID" value="GID13816.1"/>
    <property type="molecule type" value="Genomic_DNA"/>
</dbReference>
<evidence type="ECO:0000259" key="3">
    <source>
        <dbReference type="Pfam" id="PF05305"/>
    </source>
</evidence>
<comment type="caution">
    <text evidence="4">The sequence shown here is derived from an EMBL/GenBank/DDBJ whole genome shotgun (WGS) entry which is preliminary data.</text>
</comment>
<sequence length="211" mass="22679">MQPTKPTTSRRHRSRRCILSATGAIVLALATPTACAEHPPHPAGPSPRPSPSQSYGWYAASPAPSTDLDGAFVDTAQTVMPGSRQAVLAVGKSVCTQLRTTTITPIAQQITRRHHVRGGNGEYVVNATIRFVCPPLDRTDADRAYLTAADHLDIQLTARPELALYRGRDICYLIDHSNADGAVTITQRREPTSHTTAGKLVAIAHQTLCPS</sequence>
<dbReference type="Pfam" id="PF05305">
    <property type="entry name" value="DUF732"/>
    <property type="match status" value="2"/>
</dbReference>
<evidence type="ECO:0000256" key="2">
    <source>
        <dbReference type="SAM" id="SignalP"/>
    </source>
</evidence>
<accession>A0A8J3J8T7</accession>
<gene>
    <name evidence="4" type="ORF">Aru02nite_47050</name>
</gene>
<dbReference type="AlphaFoldDB" id="A0A8J3J8T7"/>
<evidence type="ECO:0000313" key="4">
    <source>
        <dbReference type="EMBL" id="GID13816.1"/>
    </source>
</evidence>
<evidence type="ECO:0000256" key="1">
    <source>
        <dbReference type="SAM" id="MobiDB-lite"/>
    </source>
</evidence>
<protein>
    <recommendedName>
        <fullName evidence="3">DUF732 domain-containing protein</fullName>
    </recommendedName>
</protein>